<dbReference type="PANTHER" id="PTHR36834">
    <property type="entry name" value="MEMBRANE PROTEIN-RELATED"/>
    <property type="match status" value="1"/>
</dbReference>
<accession>A0ABV2JLZ5</accession>
<evidence type="ECO:0000259" key="2">
    <source>
        <dbReference type="Pfam" id="PF04892"/>
    </source>
</evidence>
<keyword evidence="1" id="KW-0472">Membrane</keyword>
<organism evidence="3 4">
    <name type="scientific">Streptococcus gallinaceus</name>
    <dbReference type="NCBI Taxonomy" id="165758"/>
    <lineage>
        <taxon>Bacteria</taxon>
        <taxon>Bacillati</taxon>
        <taxon>Bacillota</taxon>
        <taxon>Bacilli</taxon>
        <taxon>Lactobacillales</taxon>
        <taxon>Streptococcaceae</taxon>
        <taxon>Streptococcus</taxon>
    </lineage>
</organism>
<evidence type="ECO:0000256" key="1">
    <source>
        <dbReference type="SAM" id="Phobius"/>
    </source>
</evidence>
<dbReference type="Proteomes" id="UP001549055">
    <property type="component" value="Unassembled WGS sequence"/>
</dbReference>
<dbReference type="InterPro" id="IPR006976">
    <property type="entry name" value="VanZ-like"/>
</dbReference>
<keyword evidence="1" id="KW-1133">Transmembrane helix</keyword>
<name>A0ABV2JLZ5_9STRE</name>
<dbReference type="Pfam" id="PF04892">
    <property type="entry name" value="VanZ"/>
    <property type="match status" value="1"/>
</dbReference>
<gene>
    <name evidence="3" type="ORF">ABID27_000646</name>
</gene>
<dbReference type="EMBL" id="JBEPMK010000002">
    <property type="protein sequence ID" value="MET3644024.1"/>
    <property type="molecule type" value="Genomic_DNA"/>
</dbReference>
<feature type="transmembrane region" description="Helical" evidence="1">
    <location>
        <begin position="6"/>
        <end position="26"/>
    </location>
</feature>
<dbReference type="RefSeq" id="WP_253363741.1">
    <property type="nucleotide sequence ID" value="NZ_JALJXU010000002.1"/>
</dbReference>
<feature type="transmembrane region" description="Helical" evidence="1">
    <location>
        <begin position="117"/>
        <end position="134"/>
    </location>
</feature>
<feature type="transmembrane region" description="Helical" evidence="1">
    <location>
        <begin position="93"/>
        <end position="111"/>
    </location>
</feature>
<keyword evidence="4" id="KW-1185">Reference proteome</keyword>
<feature type="transmembrane region" description="Helical" evidence="1">
    <location>
        <begin position="63"/>
        <end position="81"/>
    </location>
</feature>
<feature type="transmembrane region" description="Helical" evidence="1">
    <location>
        <begin position="38"/>
        <end position="57"/>
    </location>
</feature>
<sequence length="165" mass="19072">MRSTRWTKVIFIAYIILLTWVILFKMDLTETIYRMQYSGYRSLNLIPFAGTAVYNGQLDYREIGLNIGVFIPYGIYLRVLHTKESRFHDFLQIALCSLLFEVIQFCFSIGVADVTDLLANSLGGLVGIVLFDYLKKIGKTKVVGWINLWSLVGILFLLLYLQIRR</sequence>
<protein>
    <submittedName>
        <fullName evidence="3">Glycopeptide antibiotics resistance protein</fullName>
    </submittedName>
</protein>
<feature type="domain" description="VanZ-like" evidence="2">
    <location>
        <begin position="11"/>
        <end position="132"/>
    </location>
</feature>
<comment type="caution">
    <text evidence="3">The sequence shown here is derived from an EMBL/GenBank/DDBJ whole genome shotgun (WGS) entry which is preliminary data.</text>
</comment>
<keyword evidence="1" id="KW-0812">Transmembrane</keyword>
<dbReference type="InterPro" id="IPR053150">
    <property type="entry name" value="Teicoplanin_resist-assoc"/>
</dbReference>
<feature type="transmembrane region" description="Helical" evidence="1">
    <location>
        <begin position="146"/>
        <end position="163"/>
    </location>
</feature>
<evidence type="ECO:0000313" key="4">
    <source>
        <dbReference type="Proteomes" id="UP001549055"/>
    </source>
</evidence>
<proteinExistence type="predicted"/>
<reference evidence="3 4" key="1">
    <citation type="submission" date="2024-06" db="EMBL/GenBank/DDBJ databases">
        <title>Genomic Encyclopedia of Type Strains, Phase IV (KMG-IV): sequencing the most valuable type-strain genomes for metagenomic binning, comparative biology and taxonomic classification.</title>
        <authorList>
            <person name="Goeker M."/>
        </authorList>
    </citation>
    <scope>NUCLEOTIDE SEQUENCE [LARGE SCALE GENOMIC DNA]</scope>
    <source>
        <strain evidence="3 4">DSM 15349</strain>
    </source>
</reference>
<evidence type="ECO:0000313" key="3">
    <source>
        <dbReference type="EMBL" id="MET3644024.1"/>
    </source>
</evidence>
<dbReference type="PANTHER" id="PTHR36834:SF2">
    <property type="entry name" value="MEMBRANE PROTEIN"/>
    <property type="match status" value="1"/>
</dbReference>